<gene>
    <name evidence="2" type="ORF">ERX46_02815</name>
</gene>
<dbReference type="AlphaFoldDB" id="A0A4Q4KRL4"/>
<keyword evidence="3" id="KW-1185">Reference proteome</keyword>
<dbReference type="EMBL" id="SETE01000001">
    <property type="protein sequence ID" value="RYM35943.1"/>
    <property type="molecule type" value="Genomic_DNA"/>
</dbReference>
<reference evidence="2 3" key="1">
    <citation type="submission" date="2019-02" db="EMBL/GenBank/DDBJ databases">
        <title>Genome sequence of the sea-ice species Brumimicrobium glaciale.</title>
        <authorList>
            <person name="Bowman J.P."/>
        </authorList>
    </citation>
    <scope>NUCLEOTIDE SEQUENCE [LARGE SCALE GENOMIC DNA]</scope>
    <source>
        <strain evidence="2 3">IC156</strain>
    </source>
</reference>
<evidence type="ECO:0000313" key="3">
    <source>
        <dbReference type="Proteomes" id="UP000293952"/>
    </source>
</evidence>
<dbReference type="OrthoDB" id="1272076at2"/>
<protein>
    <submittedName>
        <fullName evidence="2">Uncharacterized protein</fullName>
    </submittedName>
</protein>
<comment type="caution">
    <text evidence="2">The sequence shown here is derived from an EMBL/GenBank/DDBJ whole genome shotgun (WGS) entry which is preliminary data.</text>
</comment>
<dbReference type="Proteomes" id="UP000293952">
    <property type="component" value="Unassembled WGS sequence"/>
</dbReference>
<feature type="signal peptide" evidence="1">
    <location>
        <begin position="1"/>
        <end position="19"/>
    </location>
</feature>
<proteinExistence type="predicted"/>
<sequence length="136" mass="15999">MKKILFLICLLASSAISFSQVVKFKITSVSFRDYDETTETWDEWSEGKELNILGFIDSENERVKIFSETEQNYDVIENKGERTDNDGDDVVEWICVNEDGVKCSLKLITINSQDKRKQLYINFNNFMLVYNFYFLE</sequence>
<organism evidence="2 3">
    <name type="scientific">Brumimicrobium glaciale</name>
    <dbReference type="NCBI Taxonomy" id="200475"/>
    <lineage>
        <taxon>Bacteria</taxon>
        <taxon>Pseudomonadati</taxon>
        <taxon>Bacteroidota</taxon>
        <taxon>Flavobacteriia</taxon>
        <taxon>Flavobacteriales</taxon>
        <taxon>Crocinitomicaceae</taxon>
        <taxon>Brumimicrobium</taxon>
    </lineage>
</organism>
<feature type="chain" id="PRO_5020722401" evidence="1">
    <location>
        <begin position="20"/>
        <end position="136"/>
    </location>
</feature>
<dbReference type="RefSeq" id="WP_130092309.1">
    <property type="nucleotide sequence ID" value="NZ_SETE01000001.1"/>
</dbReference>
<evidence type="ECO:0000313" key="2">
    <source>
        <dbReference type="EMBL" id="RYM35943.1"/>
    </source>
</evidence>
<name>A0A4Q4KRL4_9FLAO</name>
<accession>A0A4Q4KRL4</accession>
<keyword evidence="1" id="KW-0732">Signal</keyword>
<evidence type="ECO:0000256" key="1">
    <source>
        <dbReference type="SAM" id="SignalP"/>
    </source>
</evidence>